<dbReference type="KEGG" id="vg:80557548"/>
<dbReference type="PROSITE" id="PS50525">
    <property type="entry name" value="RDRP_SSRNA_NEG_SEG"/>
    <property type="match status" value="1"/>
</dbReference>
<keyword evidence="12" id="KW-0548">Nucleotidyltransferase</keyword>
<dbReference type="RefSeq" id="YP_010840168.1">
    <property type="nucleotide sequence ID" value="NC_078471.1"/>
</dbReference>
<dbReference type="GO" id="GO:0016787">
    <property type="term" value="F:hydrolase activity"/>
    <property type="evidence" value="ECO:0007669"/>
    <property type="project" value="UniProtKB-KW"/>
</dbReference>
<reference evidence="12" key="1">
    <citation type="journal article" date="2020" name="Viruses">
        <title>The Diversity and Distribution of Viruses Associated with Culex annulirostris Mosquitoes from the Kimberley Region of Western Australia.</title>
        <authorList>
            <person name="Williams S.H."/>
            <person name="Levy A."/>
            <person name="Yates R.A."/>
            <person name="Somaweera N."/>
            <person name="Neville P.J."/>
            <person name="Nicholson J."/>
            <person name="Lindsay M.D.A."/>
            <person name="Mackenzie J.S."/>
            <person name="Jain K."/>
            <person name="Imrie A."/>
            <person name="Smith D.W."/>
            <person name="Lipkin W.I."/>
        </authorList>
    </citation>
    <scope>NUCLEOTIDE SEQUENCE</scope>
    <source>
        <strain evidence="12">FCTeLV1/pool-6</strain>
    </source>
</reference>
<evidence type="ECO:0000313" key="12">
    <source>
        <dbReference type="EMBL" id="QLJ83469.1"/>
    </source>
</evidence>
<feature type="domain" description="RdRp catalytic" evidence="10">
    <location>
        <begin position="1446"/>
        <end position="1647"/>
    </location>
</feature>
<dbReference type="EC" id="2.7.7.48" evidence="1"/>
<evidence type="ECO:0000256" key="7">
    <source>
        <dbReference type="ARBA" id="ARBA00030436"/>
    </source>
</evidence>
<keyword evidence="12" id="KW-0696">RNA-directed RNA polymerase</keyword>
<feature type="domain" description="OTU" evidence="11">
    <location>
        <begin position="29"/>
        <end position="157"/>
    </location>
</feature>
<dbReference type="GO" id="GO:0006351">
    <property type="term" value="P:DNA-templated transcription"/>
    <property type="evidence" value="ECO:0007669"/>
    <property type="project" value="InterPro"/>
</dbReference>
<evidence type="ECO:0000256" key="4">
    <source>
        <dbReference type="ARBA" id="ARBA00022801"/>
    </source>
</evidence>
<evidence type="ECO:0000259" key="10">
    <source>
        <dbReference type="PROSITE" id="PS50525"/>
    </source>
</evidence>
<dbReference type="GeneID" id="80557548"/>
<dbReference type="Pfam" id="PF15518">
    <property type="entry name" value="L_protein_N"/>
    <property type="match status" value="1"/>
</dbReference>
<dbReference type="InterPro" id="IPR007099">
    <property type="entry name" value="RNA-dir_pol_NSvirus"/>
</dbReference>
<evidence type="ECO:0000256" key="1">
    <source>
        <dbReference type="ARBA" id="ARBA00012494"/>
    </source>
</evidence>
<keyword evidence="5" id="KW-0460">Magnesium</keyword>
<name>A0A7D5Y153_9VIRU</name>
<dbReference type="GO" id="GO:0039694">
    <property type="term" value="P:viral RNA genome replication"/>
    <property type="evidence" value="ECO:0007669"/>
    <property type="project" value="InterPro"/>
</dbReference>
<sequence length="2842" mass="331717">MSLIKHQRYVNQNLVEFDGFDEALCNHSGTVYPVAGDGNCLYHSISYLLGEIYKESDRYWFWEQGINLGLSGNIINELKEETLKNQDGTYNWGGEAVLIVFSFICKVNICVHKYSHDGNLLSCVRFVNPCKYNRIVHFRLSVDDNLVGSHFEPYIIAEAFKEYLVMEKNRHLNSIRNVLPTSTTLVKHYIFSSWFEKDYENHYVMIALKLLTKVNRLNNISSRKFLSDEVYKMDTYSNICNYFNMNMNIYGYKESKKSGIIFMPIDSYKSALNFLDHLNMNVYFWTYDHKQMGHVKSLSSEKLPYNIKVQDTNSNLIQLLMNNIYQKFSNKLDKLDKLNTFKNTEEFETKYTSEKGNQFAIEFMIKISRLFNLMMVLLEEEPNQKGNFIKLILNARSDRSHYDTVFIKMNANSYSTVVKSDIGEHDLTLGHIIKTVVSERKMEYIEKFEFSYQKIHDYLNLKDPEFPQTIVYESPFYTTVIDVDLLSMEKSLIIKFKDKDKSPLNMTTDEIEVPIVKFKNFVHDFTFANLVDQTDITFASIGLGINDSDDNKSPDYMLVKNRKLIVVEFTTRKSSIPKVGERAVQDKKLKYIDMVAKRVKLLGLNSYSYYVICVTPTEVISNLVLPEKVRNEMVYRYILANKIHTISSESGKYLPSESQDSEKTAELKQYFYKIEMPTDDHWAYKENLIDEKLINNCTRTIEPHDCIEMEKLVSWALQESKQRLILDLDTNCGTLSDSLRSARLRLMDSSKIKLKNLQDGIETRIDMKAPIQVPFFLAGNYTQNFMNDVSESLKYSSGSNAIERLWINAFENPVTNDMSDIISEVERLSKSIEEQEVIDAEQKKYRKYYGRHKIYLSSSDSISLAKIGFNGKRYKDDYTIREYRNQSKRPFDLIKTSTNDIEEFLCNSKDVLYNKKLFNLGNSNNSESIQNLLKLASSIHRSRESDLSISFVEQFSTSYMGKYCRLISDIATELSLSLKQHCSNNQVIIKQLRHFNVILLIEPTSLNNKLFYSILWEQSGEANELMDNVIGNIFKAKNKLGKYFYSDMISCNISKLVNLVRCESVGLANLAFWLEFFNISFCPGSSDLPALLHDNKESNVLEMWWFSIFILLNDKHTLEELITMTRFIHMESAVVFPQIANPSKMIEKISPMIRSRLEVYVIRGILQLIEDYTINHYVSNHLYRNGRIWKCFKNPFLYKKDSDLKFFENQDQMLSSCYLGYTKNKDEDPEANSSGQLCDKIVSFEDQIPINESGQVDRTFLGRDNPDPSTIRKHEFNTSFLKHITHHFGKKIRSKTGMNYKEYFSREYLRKISHQYLDTFSTLKATSNFGPEWYAYVKEKVYHRSKVIEKVVEILNSEEKTDINLVVDLMRLSLDTLERDGGLHICIFKKNQHGGLREIYVLTIHGRIIQKMVEDMARVVLNEIPFEIMTHPKGKFSIPEKHNTAAKIMFNNKYRTHATSDDAAKWNQGHYVSKFMILLCSLYPPFYHGFIIRSLSLWLNKKIKIPDDLLRLMSEVDQMNTKDEIVQSIFENFKNKPNRRKVRWMEPGTSYFKTETGMMQGILHYTSSLMHALFLLYYKDLCSSIINEKLEELGLKNQKCIIDPMVSSDDSCVLISIPEVEDNHVNLSLKYIVNACFEMKTLLANQLAIYRSVKSTTNTIFLMEFNSEFCFYGDNYRPTYRWVNACFSISEQENLMSRQEEMYNLVTNVVEGGGTLFLSHICQLSQGLLHYRMLGSSVSEVWPLYVHKIMESMDPALGFFLVDHPLSTGIAGLSYLVWLVCRMTTLGVKYKKMYTCEIEKTSYNSIKEITLENTTIGLFSRSTQISYGSNKRWKSIMESFDFDDSMLDDIDKDPKVLYVKPTNTFELKLKLYVKMKNPGVISSLGKNNALPRIIASSVYILSRPVLHSNSSFYRKELNMYKISLLSAILLSDSELSNIDSSFIPERRNLDNFDGETISTIDKTPKKILNTLCLMMKIDDETKEQIISGYHQFISFSNHAHHNLKNISNYMKINIHIYKRSIENLKFVESFLTFNSIKDVYFVDDYFDFKILDTMDDIDSTDNEKNKFTPLEERVIFHNVQDYEAINSILNSLSLGKPNRAINHRRRQRSTIQVTGGSDSSIIKMEEILTYFWFGMQPRYSYETLKLLFDGYQAAIPWLTPDIDETLKKSPFSNHIQLQNFISRQDRSNRLVHLVGSYGKIRHSKTSMASIIRNNYSNGLIFHDIYNINSRQRVQDMNVYLHSLSLLSLIPYDAEFKEMVVLDLLSNGPEISSSNTPNSKISKLSIIQDFVKNNPSLKINMDYDLRTLMKNKITNQIKSEYSLKSVERKMLALNEEMENEGYSTEIPMEIEEFIIEHSLDETTATFLRNYNMDETTFFEDTIEELTDDDNIAKLLEKTRDMVGTNGLKMFLDNKLEDQDDYIRKQATFDQRLPNIFSRLQVEKLGIIGFYTQSQKYDKDLKKYKGPGIWKGRFDNVRVEIKIDSDSNNDTQLLEVIISTMSEFENTKRHLRNWCLDNQVGNEATITRRNINTSSVVSYYCNFEEKSERNNRYCPFYMDNNLVVVNEYIIDHYRIELSDRSLRLKGYYIGEHKSDPRYVTIIYVNLNSNHVMSELNELDVNNYKTFNKIQTFATEWMLHKKGFIGGYDLVNNLHDIDYVKALKLNSIETKTWIKNLWEYKMSNLKSKHPINIIKEDNKLSNIDFGEKIDFTAEIQKFISEINSSKIDNLHQMLQDIVPQDYLDDLLEDAWGILEKPKELSSILEYHPYLTVYFDKMPVEEWLMVDFYVEQYLSGIERSIRIPHRYKDLTRDILNLYDLTDKTPIIYSKQSEPLRRKLKVTTSLI</sequence>
<proteinExistence type="inferred from homology"/>
<evidence type="ECO:0000256" key="9">
    <source>
        <dbReference type="ARBA" id="ARBA00034123"/>
    </source>
</evidence>
<dbReference type="GO" id="GO:0003968">
    <property type="term" value="F:RNA-directed RNA polymerase activity"/>
    <property type="evidence" value="ECO:0007669"/>
    <property type="project" value="UniProtKB-KW"/>
</dbReference>
<keyword evidence="3" id="KW-0808">Transferase</keyword>
<dbReference type="Pfam" id="PF04196">
    <property type="entry name" value="Bunya_RdRp"/>
    <property type="match status" value="1"/>
</dbReference>
<dbReference type="InterPro" id="IPR003323">
    <property type="entry name" value="OTU_dom"/>
</dbReference>
<evidence type="ECO:0000256" key="2">
    <source>
        <dbReference type="ARBA" id="ARBA00018602"/>
    </source>
</evidence>
<dbReference type="InterPro" id="IPR029124">
    <property type="entry name" value="L_protein_N"/>
</dbReference>
<dbReference type="InterPro" id="IPR007322">
    <property type="entry name" value="RNA_pol_bunyavir"/>
</dbReference>
<dbReference type="PROSITE" id="PS50802">
    <property type="entry name" value="OTU"/>
    <property type="match status" value="1"/>
</dbReference>
<keyword evidence="4" id="KW-0378">Hydrolase</keyword>
<dbReference type="EMBL" id="MT498812">
    <property type="protein sequence ID" value="QLJ83469.1"/>
    <property type="molecule type" value="Genomic_RNA"/>
</dbReference>
<comment type="similarity">
    <text evidence="9">Belongs to the Bunyavirales RNA polymerase family.</text>
</comment>
<accession>A0A7D5Y153</accession>
<evidence type="ECO:0000256" key="8">
    <source>
        <dbReference type="ARBA" id="ARBA00031012"/>
    </source>
</evidence>
<evidence type="ECO:0000256" key="3">
    <source>
        <dbReference type="ARBA" id="ARBA00022679"/>
    </source>
</evidence>
<evidence type="ECO:0000256" key="6">
    <source>
        <dbReference type="ARBA" id="ARBA00030285"/>
    </source>
</evidence>
<dbReference type="Gene3D" id="3.90.70.80">
    <property type="match status" value="1"/>
</dbReference>
<evidence type="ECO:0000256" key="5">
    <source>
        <dbReference type="ARBA" id="ARBA00022842"/>
    </source>
</evidence>
<organism evidence="12">
    <name type="scientific">Fitzroy Crossing tenui-like virus 1</name>
    <dbReference type="NCBI Taxonomy" id="2755159"/>
    <lineage>
        <taxon>Viruses</taxon>
        <taxon>Riboviria</taxon>
        <taxon>Orthornavirae</taxon>
        <taxon>Negarnaviricota</taxon>
        <taxon>Polyploviricotina</taxon>
        <taxon>Bunyaviricetes</taxon>
        <taxon>Hareavirales</taxon>
        <taxon>Phenuiviridae</taxon>
        <taxon>Horwuvirus</taxon>
        <taxon>Horwuvirus fitzroyense</taxon>
    </lineage>
</organism>
<evidence type="ECO:0000259" key="11">
    <source>
        <dbReference type="PROSITE" id="PS50802"/>
    </source>
</evidence>
<protein>
    <recommendedName>
        <fullName evidence="2">RNA-directed RNA polymerase L</fullName>
        <ecNumber evidence="1">2.7.7.48</ecNumber>
    </recommendedName>
    <alternativeName>
        <fullName evidence="6">Large structural protein</fullName>
    </alternativeName>
    <alternativeName>
        <fullName evidence="8">Replicase</fullName>
    </alternativeName>
    <alternativeName>
        <fullName evidence="7">Transcriptase</fullName>
    </alternativeName>
</protein>